<protein>
    <submittedName>
        <fullName evidence="2">Uncharacterized protein</fullName>
    </submittedName>
</protein>
<dbReference type="Proteomes" id="UP000247233">
    <property type="component" value="Unassembled WGS sequence"/>
</dbReference>
<gene>
    <name evidence="2" type="ORF">BO70DRAFT_360217</name>
</gene>
<dbReference type="VEuPathDB" id="FungiDB:BO70DRAFT_360217"/>
<dbReference type="RefSeq" id="XP_025401482.1">
    <property type="nucleotide sequence ID" value="XM_025542724.1"/>
</dbReference>
<organism evidence="2 3">
    <name type="scientific">Aspergillus heteromorphus CBS 117.55</name>
    <dbReference type="NCBI Taxonomy" id="1448321"/>
    <lineage>
        <taxon>Eukaryota</taxon>
        <taxon>Fungi</taxon>
        <taxon>Dikarya</taxon>
        <taxon>Ascomycota</taxon>
        <taxon>Pezizomycotina</taxon>
        <taxon>Eurotiomycetes</taxon>
        <taxon>Eurotiomycetidae</taxon>
        <taxon>Eurotiales</taxon>
        <taxon>Aspergillaceae</taxon>
        <taxon>Aspergillus</taxon>
        <taxon>Aspergillus subgen. Circumdati</taxon>
    </lineage>
</organism>
<feature type="region of interest" description="Disordered" evidence="1">
    <location>
        <begin position="1"/>
        <end position="29"/>
    </location>
</feature>
<proteinExistence type="predicted"/>
<keyword evidence="3" id="KW-1185">Reference proteome</keyword>
<feature type="compositionally biased region" description="Basic residues" evidence="1">
    <location>
        <begin position="15"/>
        <end position="24"/>
    </location>
</feature>
<reference evidence="2 3" key="1">
    <citation type="submission" date="2016-12" db="EMBL/GenBank/DDBJ databases">
        <title>The genomes of Aspergillus section Nigri reveals drivers in fungal speciation.</title>
        <authorList>
            <consortium name="DOE Joint Genome Institute"/>
            <person name="Vesth T.C."/>
            <person name="Nybo J."/>
            <person name="Theobald S."/>
            <person name="Brandl J."/>
            <person name="Frisvad J.C."/>
            <person name="Nielsen K.F."/>
            <person name="Lyhne E.K."/>
            <person name="Kogle M.E."/>
            <person name="Kuo A."/>
            <person name="Riley R."/>
            <person name="Clum A."/>
            <person name="Nolan M."/>
            <person name="Lipzen A."/>
            <person name="Salamov A."/>
            <person name="Henrissat B."/>
            <person name="Wiebenga A."/>
            <person name="De Vries R.P."/>
            <person name="Grigoriev I.V."/>
            <person name="Mortensen U.H."/>
            <person name="Andersen M.R."/>
            <person name="Baker S.E."/>
        </authorList>
    </citation>
    <scope>NUCLEOTIDE SEQUENCE [LARGE SCALE GENOMIC DNA]</scope>
    <source>
        <strain evidence="2 3">CBS 117.55</strain>
    </source>
</reference>
<evidence type="ECO:0000256" key="1">
    <source>
        <dbReference type="SAM" id="MobiDB-lite"/>
    </source>
</evidence>
<dbReference type="AlphaFoldDB" id="A0A317WMK0"/>
<dbReference type="GeneID" id="37064961"/>
<accession>A0A317WMK0</accession>
<name>A0A317WMK0_9EURO</name>
<evidence type="ECO:0000313" key="2">
    <source>
        <dbReference type="EMBL" id="PWY87599.1"/>
    </source>
</evidence>
<comment type="caution">
    <text evidence="2">The sequence shown here is derived from an EMBL/GenBank/DDBJ whole genome shotgun (WGS) entry which is preliminary data.</text>
</comment>
<dbReference type="EMBL" id="MSFL01000006">
    <property type="protein sequence ID" value="PWY87599.1"/>
    <property type="molecule type" value="Genomic_DNA"/>
</dbReference>
<sequence length="95" mass="10189">MIGRTGPACAYTWRKPPRSSHGRRPTPSSPFTLHIRCPLPVRCLCLASSLLQSLTNPSLSVAIPISSQGLIAAHCCRLPGRSPPSKTDQEKNSVA</sequence>
<evidence type="ECO:0000313" key="3">
    <source>
        <dbReference type="Proteomes" id="UP000247233"/>
    </source>
</evidence>